<protein>
    <recommendedName>
        <fullName evidence="2">Single-stranded-DNA-specific exonuclease RecJ</fullName>
    </recommendedName>
</protein>
<gene>
    <name evidence="10" type="primary">recJ</name>
    <name evidence="10" type="ORF">ACFPM4_18445</name>
</gene>
<feature type="domain" description="DHHA1" evidence="7">
    <location>
        <begin position="345"/>
        <end position="441"/>
    </location>
</feature>
<organism evidence="10 11">
    <name type="scientific">Lederbergia graminis</name>
    <dbReference type="NCBI Taxonomy" id="735518"/>
    <lineage>
        <taxon>Bacteria</taxon>
        <taxon>Bacillati</taxon>
        <taxon>Bacillota</taxon>
        <taxon>Bacilli</taxon>
        <taxon>Bacillales</taxon>
        <taxon>Bacillaceae</taxon>
        <taxon>Lederbergia</taxon>
    </lineage>
</organism>
<dbReference type="InterPro" id="IPR004610">
    <property type="entry name" value="RecJ"/>
</dbReference>
<dbReference type="InterPro" id="IPR018779">
    <property type="entry name" value="RecJ_C"/>
</dbReference>
<dbReference type="InterPro" id="IPR041122">
    <property type="entry name" value="RecJ_OB"/>
</dbReference>
<dbReference type="PANTHER" id="PTHR30255">
    <property type="entry name" value="SINGLE-STRANDED-DNA-SPECIFIC EXONUCLEASE RECJ"/>
    <property type="match status" value="1"/>
</dbReference>
<dbReference type="PANTHER" id="PTHR30255:SF2">
    <property type="entry name" value="SINGLE-STRANDED-DNA-SPECIFIC EXONUCLEASE RECJ"/>
    <property type="match status" value="1"/>
</dbReference>
<feature type="domain" description="Single-stranded-DNA-specific exonuclease RecJ C-terminal" evidence="8">
    <location>
        <begin position="569"/>
        <end position="772"/>
    </location>
</feature>
<dbReference type="Pfam" id="PF01368">
    <property type="entry name" value="DHH"/>
    <property type="match status" value="1"/>
</dbReference>
<dbReference type="Pfam" id="PF17768">
    <property type="entry name" value="RecJ_OB"/>
    <property type="match status" value="1"/>
</dbReference>
<proteinExistence type="inferred from homology"/>
<dbReference type="EMBL" id="JBHSMC010000029">
    <property type="protein sequence ID" value="MFC5466708.1"/>
    <property type="molecule type" value="Genomic_DNA"/>
</dbReference>
<dbReference type="InterPro" id="IPR038763">
    <property type="entry name" value="DHH_sf"/>
</dbReference>
<evidence type="ECO:0000256" key="1">
    <source>
        <dbReference type="ARBA" id="ARBA00005915"/>
    </source>
</evidence>
<evidence type="ECO:0000256" key="2">
    <source>
        <dbReference type="ARBA" id="ARBA00019841"/>
    </source>
</evidence>
<evidence type="ECO:0000259" key="8">
    <source>
        <dbReference type="Pfam" id="PF10141"/>
    </source>
</evidence>
<reference evidence="11" key="1">
    <citation type="journal article" date="2019" name="Int. J. Syst. Evol. Microbiol.">
        <title>The Global Catalogue of Microorganisms (GCM) 10K type strain sequencing project: providing services to taxonomists for standard genome sequencing and annotation.</title>
        <authorList>
            <consortium name="The Broad Institute Genomics Platform"/>
            <consortium name="The Broad Institute Genome Sequencing Center for Infectious Disease"/>
            <person name="Wu L."/>
            <person name="Ma J."/>
        </authorList>
    </citation>
    <scope>NUCLEOTIDE SEQUENCE [LARGE SCALE GENOMIC DNA]</scope>
    <source>
        <strain evidence="11">CGMCC 1.12237</strain>
    </source>
</reference>
<comment type="similarity">
    <text evidence="1">Belongs to the RecJ family.</text>
</comment>
<dbReference type="InterPro" id="IPR001667">
    <property type="entry name" value="DDH_dom"/>
</dbReference>
<keyword evidence="3" id="KW-0540">Nuclease</keyword>
<dbReference type="Proteomes" id="UP001596147">
    <property type="component" value="Unassembled WGS sequence"/>
</dbReference>
<accession>A0ABW0LLC7</accession>
<evidence type="ECO:0000256" key="3">
    <source>
        <dbReference type="ARBA" id="ARBA00022722"/>
    </source>
</evidence>
<dbReference type="Pfam" id="PF10141">
    <property type="entry name" value="ssDNA-exonuc_C"/>
    <property type="match status" value="1"/>
</dbReference>
<dbReference type="NCBIfam" id="TIGR00644">
    <property type="entry name" value="recJ"/>
    <property type="match status" value="1"/>
</dbReference>
<keyword evidence="4" id="KW-0378">Hydrolase</keyword>
<name>A0ABW0LLC7_9BACI</name>
<evidence type="ECO:0000256" key="5">
    <source>
        <dbReference type="ARBA" id="ARBA00022839"/>
    </source>
</evidence>
<keyword evidence="5 10" id="KW-0269">Exonuclease</keyword>
<dbReference type="RefSeq" id="WP_382355088.1">
    <property type="nucleotide sequence ID" value="NZ_JBHSMC010000029.1"/>
</dbReference>
<dbReference type="InterPro" id="IPR003156">
    <property type="entry name" value="DHHA1_dom"/>
</dbReference>
<evidence type="ECO:0000313" key="11">
    <source>
        <dbReference type="Proteomes" id="UP001596147"/>
    </source>
</evidence>
<evidence type="ECO:0000259" key="6">
    <source>
        <dbReference type="Pfam" id="PF01368"/>
    </source>
</evidence>
<evidence type="ECO:0000256" key="4">
    <source>
        <dbReference type="ARBA" id="ARBA00022801"/>
    </source>
</evidence>
<dbReference type="SUPFAM" id="SSF64182">
    <property type="entry name" value="DHH phosphoesterases"/>
    <property type="match status" value="1"/>
</dbReference>
<feature type="domain" description="DDH" evidence="6">
    <location>
        <begin position="83"/>
        <end position="226"/>
    </location>
</feature>
<dbReference type="GO" id="GO:0004527">
    <property type="term" value="F:exonuclease activity"/>
    <property type="evidence" value="ECO:0007669"/>
    <property type="project" value="UniProtKB-KW"/>
</dbReference>
<dbReference type="Gene3D" id="3.10.310.30">
    <property type="match status" value="1"/>
</dbReference>
<comment type="caution">
    <text evidence="10">The sequence shown here is derived from an EMBL/GenBank/DDBJ whole genome shotgun (WGS) entry which is preliminary data.</text>
</comment>
<dbReference type="InterPro" id="IPR051673">
    <property type="entry name" value="SSDNA_exonuclease_RecJ"/>
</dbReference>
<feature type="domain" description="RecJ OB" evidence="9">
    <location>
        <begin position="456"/>
        <end position="562"/>
    </location>
</feature>
<evidence type="ECO:0000259" key="9">
    <source>
        <dbReference type="Pfam" id="PF17768"/>
    </source>
</evidence>
<evidence type="ECO:0000259" key="7">
    <source>
        <dbReference type="Pfam" id="PF02272"/>
    </source>
</evidence>
<evidence type="ECO:0000313" key="10">
    <source>
        <dbReference type="EMBL" id="MFC5466708.1"/>
    </source>
</evidence>
<keyword evidence="11" id="KW-1185">Reference proteome</keyword>
<dbReference type="Gene3D" id="3.90.1640.30">
    <property type="match status" value="1"/>
</dbReference>
<dbReference type="Pfam" id="PF02272">
    <property type="entry name" value="DHHA1"/>
    <property type="match status" value="1"/>
</dbReference>
<sequence length="790" mass="88905">MLIPKSRWIVKESNESLAKELSNQLNISPLVAKLLVTRGITDAATAQGFLNIENETFHDPYLFSDMEKIVQRINDAIEQQQPILIFGDYDADGVTSTSVIMETLLEKHANVTYYIPNRFTEGYGPNENAFRHAHEIGIKLIITVDTGIAALKEASLAKELGIDLIITDHHEAGEILPDAYAIIHPKLPDGHYPFPHLAGVGVAFKLAHALLGKVPEHLLDLAAIGTIADLVPLQAENRLLVKKGLNKLANTSRPGIQALCNLAGTQLSDINEETVGFAIGPRLNAIGRLQHAGPAVELLMTKDIDYATQLANEIDLLNKERQKIVADITTEAIEMVNEKYPISDNKVLVIGKEGWNPGVIGIVASRLVENFYRPTIVLNFDQDTGLAKGSARSIDGFDLFKNLSNSRDILPHFGGHTMAAGMTLKLEDVDILRTRLNQAAAEQLTEEDYKPLTELDTSLNMTEIDIEAISQINMLAPFGMSNPKPLVMIENVQTTDIRKIGANKTHLKVALEDNNNHVLDGVGFNLGSLADDISPKARLSVIGELSINEWNNRKKPQIFLRDIAINEWQHFDVRGNKQSNDWLEEMKKRNGLFIFFSNEYYQKMIHSDVIDNFVYIKNREEALHINIDGQNIVLFDLPNDIIDLEYLIEGKKPARIYSHFAQVEEPFSLTLPTRENFKWYYAFLLKRGSFNVNRYAADLAAHRGWSKETVLFMSKVFFELDFVTINDGIITMNSQKTKKDLADSPTFQRKQAKMQVEEQLLYSSSQELKQWFDKRLGHNVSNEEEKKAWI</sequence>